<sequence>MCMSKEKKQRRRGEDKAVPSNFMWAQVALEGEKDSHVSVASISKDNNFCNLENLRKQQMLKGQQSLVSRKNLWTEAVQTPRLKQRRDVKRNPGSIPLLLQQAPLQPCLQERTE</sequence>
<accession>A0AA35LI81</accession>
<dbReference type="AlphaFoldDB" id="A0AA35LI81"/>
<proteinExistence type="predicted"/>
<evidence type="ECO:0000313" key="3">
    <source>
        <dbReference type="Proteomes" id="UP001178461"/>
    </source>
</evidence>
<evidence type="ECO:0000313" key="2">
    <source>
        <dbReference type="EMBL" id="CAI5796776.1"/>
    </source>
</evidence>
<keyword evidence="3" id="KW-1185">Reference proteome</keyword>
<dbReference type="Proteomes" id="UP001178461">
    <property type="component" value="Chromosome 17"/>
</dbReference>
<reference evidence="2" key="1">
    <citation type="submission" date="2022-12" db="EMBL/GenBank/DDBJ databases">
        <authorList>
            <person name="Alioto T."/>
            <person name="Alioto T."/>
            <person name="Gomez Garrido J."/>
        </authorList>
    </citation>
    <scope>NUCLEOTIDE SEQUENCE</scope>
</reference>
<dbReference type="EMBL" id="OX395142">
    <property type="protein sequence ID" value="CAI5796776.1"/>
    <property type="molecule type" value="Genomic_DNA"/>
</dbReference>
<gene>
    <name evidence="2" type="ORF">PODLI_1B019158</name>
</gene>
<organism evidence="2 3">
    <name type="scientific">Podarcis lilfordi</name>
    <name type="common">Lilford's wall lizard</name>
    <dbReference type="NCBI Taxonomy" id="74358"/>
    <lineage>
        <taxon>Eukaryota</taxon>
        <taxon>Metazoa</taxon>
        <taxon>Chordata</taxon>
        <taxon>Craniata</taxon>
        <taxon>Vertebrata</taxon>
        <taxon>Euteleostomi</taxon>
        <taxon>Lepidosauria</taxon>
        <taxon>Squamata</taxon>
        <taxon>Bifurcata</taxon>
        <taxon>Unidentata</taxon>
        <taxon>Episquamata</taxon>
        <taxon>Laterata</taxon>
        <taxon>Lacertibaenia</taxon>
        <taxon>Lacertidae</taxon>
        <taxon>Podarcis</taxon>
    </lineage>
</organism>
<protein>
    <submittedName>
        <fullName evidence="2">Uncharacterized protein</fullName>
    </submittedName>
</protein>
<feature type="region of interest" description="Disordered" evidence="1">
    <location>
        <begin position="82"/>
        <end position="113"/>
    </location>
</feature>
<feature type="compositionally biased region" description="Low complexity" evidence="1">
    <location>
        <begin position="96"/>
        <end position="113"/>
    </location>
</feature>
<name>A0AA35LI81_9SAUR</name>
<evidence type="ECO:0000256" key="1">
    <source>
        <dbReference type="SAM" id="MobiDB-lite"/>
    </source>
</evidence>